<evidence type="ECO:0000313" key="2">
    <source>
        <dbReference type="Proteomes" id="UP001347796"/>
    </source>
</evidence>
<proteinExistence type="predicted"/>
<accession>A0AAN8P4H1</accession>
<dbReference type="Proteomes" id="UP001347796">
    <property type="component" value="Unassembled WGS sequence"/>
</dbReference>
<name>A0AAN8P4H1_PATCE</name>
<protein>
    <submittedName>
        <fullName evidence="1">Uncharacterized protein</fullName>
    </submittedName>
</protein>
<dbReference type="AlphaFoldDB" id="A0AAN8P4H1"/>
<organism evidence="1 2">
    <name type="scientific">Patella caerulea</name>
    <name type="common">Rayed Mediterranean limpet</name>
    <dbReference type="NCBI Taxonomy" id="87958"/>
    <lineage>
        <taxon>Eukaryota</taxon>
        <taxon>Metazoa</taxon>
        <taxon>Spiralia</taxon>
        <taxon>Lophotrochozoa</taxon>
        <taxon>Mollusca</taxon>
        <taxon>Gastropoda</taxon>
        <taxon>Patellogastropoda</taxon>
        <taxon>Patelloidea</taxon>
        <taxon>Patellidae</taxon>
        <taxon>Patella</taxon>
    </lineage>
</organism>
<dbReference type="EMBL" id="JAZGQO010000014">
    <property type="protein sequence ID" value="KAK6170322.1"/>
    <property type="molecule type" value="Genomic_DNA"/>
</dbReference>
<comment type="caution">
    <text evidence="1">The sequence shown here is derived from an EMBL/GenBank/DDBJ whole genome shotgun (WGS) entry which is preliminary data.</text>
</comment>
<gene>
    <name evidence="1" type="ORF">SNE40_018737</name>
</gene>
<evidence type="ECO:0000313" key="1">
    <source>
        <dbReference type="EMBL" id="KAK6170322.1"/>
    </source>
</evidence>
<reference evidence="1 2" key="1">
    <citation type="submission" date="2024-01" db="EMBL/GenBank/DDBJ databases">
        <title>The genome of the rayed Mediterranean limpet Patella caerulea (Linnaeus, 1758).</title>
        <authorList>
            <person name="Anh-Thu Weber A."/>
            <person name="Halstead-Nussloch G."/>
        </authorList>
    </citation>
    <scope>NUCLEOTIDE SEQUENCE [LARGE SCALE GENOMIC DNA]</scope>
    <source>
        <strain evidence="1">AATW-2023a</strain>
        <tissue evidence="1">Whole specimen</tissue>
    </source>
</reference>
<sequence>MRTVVRDIGRSKISQDSECCNGTLGYATNNAQFSVTCSKMKCCNGSETVAVIPVEVALGFRFRCMPKTHIRPVCYQPGTEVRSSNQDPDHIPRACCDGAKFELELNKWYAAMSVKCVLR</sequence>
<keyword evidence="2" id="KW-1185">Reference proteome</keyword>